<dbReference type="PANTHER" id="PTHR30506">
    <property type="entry name" value="INNER MEMBRANE PROTEIN"/>
    <property type="match status" value="1"/>
</dbReference>
<evidence type="ECO:0000256" key="5">
    <source>
        <dbReference type="ARBA" id="ARBA00022989"/>
    </source>
</evidence>
<dbReference type="EMBL" id="UGJJ01000001">
    <property type="protein sequence ID" value="STR00039.1"/>
    <property type="molecule type" value="Genomic_DNA"/>
</dbReference>
<feature type="domain" description="Glycine transporter" evidence="8">
    <location>
        <begin position="96"/>
        <end position="169"/>
    </location>
</feature>
<evidence type="ECO:0000313" key="10">
    <source>
        <dbReference type="Proteomes" id="UP000254293"/>
    </source>
</evidence>
<comment type="similarity">
    <text evidence="2">Belongs to the UPF0126 family.</text>
</comment>
<feature type="transmembrane region" description="Helical" evidence="7">
    <location>
        <begin position="120"/>
        <end position="141"/>
    </location>
</feature>
<feature type="transmembrane region" description="Helical" evidence="7">
    <location>
        <begin position="92"/>
        <end position="114"/>
    </location>
</feature>
<keyword evidence="4 7" id="KW-0812">Transmembrane</keyword>
<dbReference type="InterPro" id="IPR005115">
    <property type="entry name" value="Gly_transporter"/>
</dbReference>
<evidence type="ECO:0000259" key="8">
    <source>
        <dbReference type="Pfam" id="PF03458"/>
    </source>
</evidence>
<organism evidence="9 10">
    <name type="scientific">Kingella potus</name>
    <dbReference type="NCBI Taxonomy" id="265175"/>
    <lineage>
        <taxon>Bacteria</taxon>
        <taxon>Pseudomonadati</taxon>
        <taxon>Pseudomonadota</taxon>
        <taxon>Betaproteobacteria</taxon>
        <taxon>Neisseriales</taxon>
        <taxon>Neisseriaceae</taxon>
        <taxon>Kingella</taxon>
    </lineage>
</organism>
<feature type="transmembrane region" description="Helical" evidence="7">
    <location>
        <begin position="60"/>
        <end position="80"/>
    </location>
</feature>
<dbReference type="AlphaFoldDB" id="A0A377QYU5"/>
<comment type="subcellular location">
    <subcellularLocation>
        <location evidence="1">Cell membrane</location>
        <topology evidence="1">Multi-pass membrane protein</topology>
    </subcellularLocation>
</comment>
<name>A0A377QYU5_9NEIS</name>
<proteinExistence type="inferred from homology"/>
<evidence type="ECO:0000256" key="7">
    <source>
        <dbReference type="SAM" id="Phobius"/>
    </source>
</evidence>
<feature type="domain" description="Glycine transporter" evidence="8">
    <location>
        <begin position="8"/>
        <end position="80"/>
    </location>
</feature>
<gene>
    <name evidence="9" type="primary">yicG</name>
    <name evidence="9" type="ORF">NCTC13336_00229</name>
</gene>
<keyword evidence="5 7" id="KW-1133">Transmembrane helix</keyword>
<keyword evidence="3" id="KW-1003">Cell membrane</keyword>
<dbReference type="Proteomes" id="UP000254293">
    <property type="component" value="Unassembled WGS sequence"/>
</dbReference>
<evidence type="ECO:0000256" key="2">
    <source>
        <dbReference type="ARBA" id="ARBA00008193"/>
    </source>
</evidence>
<reference evidence="9 10" key="1">
    <citation type="submission" date="2018-06" db="EMBL/GenBank/DDBJ databases">
        <authorList>
            <consortium name="Pathogen Informatics"/>
            <person name="Doyle S."/>
        </authorList>
    </citation>
    <scope>NUCLEOTIDE SEQUENCE [LARGE SCALE GENOMIC DNA]</scope>
    <source>
        <strain evidence="9 10">NCTC13336</strain>
    </source>
</reference>
<sequence>MTMTPTDLINYTGTAAFAFSGYLVGYEKRLDMMGVAIAALLTAVGGGMMRDALVSRIPQVFQHTDALVVVFATLAVSWLLHLERYRKAALTTAFITADAVGLAAFSITGAQVGLAMGLNLFGVVLLAFVTAVGGGMARDILVNRMPMILKTDLYGTVAIAIAALLYLFDRLGWNNAFTLNLLFAGGCLLRLAAYHLHWQLPGFQKKY</sequence>
<dbReference type="GO" id="GO:0005886">
    <property type="term" value="C:plasma membrane"/>
    <property type="evidence" value="ECO:0007669"/>
    <property type="project" value="UniProtKB-SubCell"/>
</dbReference>
<feature type="transmembrane region" description="Helical" evidence="7">
    <location>
        <begin position="30"/>
        <end position="48"/>
    </location>
</feature>
<keyword evidence="6 7" id="KW-0472">Membrane</keyword>
<accession>A0A377QYU5</accession>
<dbReference type="PANTHER" id="PTHR30506:SF3">
    <property type="entry name" value="UPF0126 INNER MEMBRANE PROTEIN YADS-RELATED"/>
    <property type="match status" value="1"/>
</dbReference>
<feature type="transmembrane region" description="Helical" evidence="7">
    <location>
        <begin position="177"/>
        <end position="196"/>
    </location>
</feature>
<evidence type="ECO:0000256" key="1">
    <source>
        <dbReference type="ARBA" id="ARBA00004651"/>
    </source>
</evidence>
<evidence type="ECO:0000256" key="6">
    <source>
        <dbReference type="ARBA" id="ARBA00023136"/>
    </source>
</evidence>
<evidence type="ECO:0000256" key="3">
    <source>
        <dbReference type="ARBA" id="ARBA00022475"/>
    </source>
</evidence>
<evidence type="ECO:0000256" key="4">
    <source>
        <dbReference type="ARBA" id="ARBA00022692"/>
    </source>
</evidence>
<keyword evidence="10" id="KW-1185">Reference proteome</keyword>
<dbReference type="Pfam" id="PF03458">
    <property type="entry name" value="Gly_transporter"/>
    <property type="match status" value="2"/>
</dbReference>
<protein>
    <submittedName>
        <fullName evidence="9">Predicted membrane protein</fullName>
    </submittedName>
</protein>
<evidence type="ECO:0000313" key="9">
    <source>
        <dbReference type="EMBL" id="STR00039.1"/>
    </source>
</evidence>
<feature type="transmembrane region" description="Helical" evidence="7">
    <location>
        <begin position="153"/>
        <end position="171"/>
    </location>
</feature>